<dbReference type="Proteomes" id="UP001066276">
    <property type="component" value="Chromosome 1_2"/>
</dbReference>
<name>A0AAV7W084_PLEWA</name>
<feature type="compositionally biased region" description="Polar residues" evidence="1">
    <location>
        <begin position="1"/>
        <end position="11"/>
    </location>
</feature>
<evidence type="ECO:0000313" key="2">
    <source>
        <dbReference type="EMBL" id="KAJ1206893.1"/>
    </source>
</evidence>
<accession>A0AAV7W084</accession>
<feature type="region of interest" description="Disordered" evidence="1">
    <location>
        <begin position="1"/>
        <end position="72"/>
    </location>
</feature>
<comment type="caution">
    <text evidence="2">The sequence shown here is derived from an EMBL/GenBank/DDBJ whole genome shotgun (WGS) entry which is preliminary data.</text>
</comment>
<evidence type="ECO:0000313" key="3">
    <source>
        <dbReference type="Proteomes" id="UP001066276"/>
    </source>
</evidence>
<proteinExistence type="predicted"/>
<dbReference type="AlphaFoldDB" id="A0AAV7W084"/>
<sequence length="141" mass="15287">MQLQRAASSGEQSKKRQSRARGTHPPSTPDLCAARERVRGGGSEREHPALTAGISARAAPIPGAARHSPEQRADCFRSAAFGMREQSRDCLPRERRWREQIHFASLPSWRGICALGMARGARRAGGMESGCHSSGPCPFVP</sequence>
<reference evidence="2" key="1">
    <citation type="journal article" date="2022" name="bioRxiv">
        <title>Sequencing and chromosome-scale assembly of the giantPleurodeles waltlgenome.</title>
        <authorList>
            <person name="Brown T."/>
            <person name="Elewa A."/>
            <person name="Iarovenko S."/>
            <person name="Subramanian E."/>
            <person name="Araus A.J."/>
            <person name="Petzold A."/>
            <person name="Susuki M."/>
            <person name="Suzuki K.-i.T."/>
            <person name="Hayashi T."/>
            <person name="Toyoda A."/>
            <person name="Oliveira C."/>
            <person name="Osipova E."/>
            <person name="Leigh N.D."/>
            <person name="Simon A."/>
            <person name="Yun M.H."/>
        </authorList>
    </citation>
    <scope>NUCLEOTIDE SEQUENCE</scope>
    <source>
        <strain evidence="2">20211129_DDA</strain>
        <tissue evidence="2">Liver</tissue>
    </source>
</reference>
<protein>
    <submittedName>
        <fullName evidence="2">Uncharacterized protein</fullName>
    </submittedName>
</protein>
<feature type="compositionally biased region" description="Basic and acidic residues" evidence="1">
    <location>
        <begin position="33"/>
        <end position="48"/>
    </location>
</feature>
<dbReference type="EMBL" id="JANPWB010000002">
    <property type="protein sequence ID" value="KAJ1206893.1"/>
    <property type="molecule type" value="Genomic_DNA"/>
</dbReference>
<evidence type="ECO:0000256" key="1">
    <source>
        <dbReference type="SAM" id="MobiDB-lite"/>
    </source>
</evidence>
<organism evidence="2 3">
    <name type="scientific">Pleurodeles waltl</name>
    <name type="common">Iberian ribbed newt</name>
    <dbReference type="NCBI Taxonomy" id="8319"/>
    <lineage>
        <taxon>Eukaryota</taxon>
        <taxon>Metazoa</taxon>
        <taxon>Chordata</taxon>
        <taxon>Craniata</taxon>
        <taxon>Vertebrata</taxon>
        <taxon>Euteleostomi</taxon>
        <taxon>Amphibia</taxon>
        <taxon>Batrachia</taxon>
        <taxon>Caudata</taxon>
        <taxon>Salamandroidea</taxon>
        <taxon>Salamandridae</taxon>
        <taxon>Pleurodelinae</taxon>
        <taxon>Pleurodeles</taxon>
    </lineage>
</organism>
<keyword evidence="3" id="KW-1185">Reference proteome</keyword>
<gene>
    <name evidence="2" type="ORF">NDU88_002286</name>
</gene>